<dbReference type="InterPro" id="IPR025490">
    <property type="entry name" value="RqcP"/>
</dbReference>
<evidence type="ECO:0000256" key="1">
    <source>
        <dbReference type="ARBA" id="ARBA00022555"/>
    </source>
</evidence>
<name>A0A7C5I360_9BACT</name>
<accession>A0A7C5I360</accession>
<dbReference type="Proteomes" id="UP000886129">
    <property type="component" value="Unassembled WGS sequence"/>
</dbReference>
<dbReference type="SUPFAM" id="SSF55174">
    <property type="entry name" value="Alpha-L RNA-binding motif"/>
    <property type="match status" value="1"/>
</dbReference>
<protein>
    <submittedName>
        <fullName evidence="7">RNA-binding S4 domain-containing protein</fullName>
    </submittedName>
</protein>
<dbReference type="Gene3D" id="3.10.290.10">
    <property type="entry name" value="RNA-binding S4 domain"/>
    <property type="match status" value="1"/>
</dbReference>
<feature type="domain" description="RNA-binding S4" evidence="6">
    <location>
        <begin position="1"/>
        <end position="60"/>
    </location>
</feature>
<dbReference type="PROSITE" id="PS50889">
    <property type="entry name" value="S4"/>
    <property type="match status" value="1"/>
</dbReference>
<evidence type="ECO:0000313" key="7">
    <source>
        <dbReference type="EMBL" id="HHF08554.1"/>
    </source>
</evidence>
<evidence type="ECO:0000256" key="3">
    <source>
        <dbReference type="ARBA" id="ARBA00022884"/>
    </source>
</evidence>
<evidence type="ECO:0000259" key="6">
    <source>
        <dbReference type="SMART" id="SM00363"/>
    </source>
</evidence>
<keyword evidence="3 5" id="KW-0694">RNA-binding</keyword>
<dbReference type="CDD" id="cd00165">
    <property type="entry name" value="S4"/>
    <property type="match status" value="1"/>
</dbReference>
<sequence length="76" mass="8803">MRLDKFLKINRIIKRRTLAKDAIDKGFVLKNGRRVKPSSEVSSGDEIQINFANRILVVKVMENMEVEVISEEKRDS</sequence>
<dbReference type="InterPro" id="IPR002942">
    <property type="entry name" value="S4_RNA-bd"/>
</dbReference>
<dbReference type="EMBL" id="DRTH01000123">
    <property type="protein sequence ID" value="HHF08554.1"/>
    <property type="molecule type" value="Genomic_DNA"/>
</dbReference>
<dbReference type="AlphaFoldDB" id="A0A7C5I360"/>
<keyword evidence="2" id="KW-0699">rRNA-binding</keyword>
<evidence type="ECO:0000256" key="4">
    <source>
        <dbReference type="ARBA" id="ARBA00022917"/>
    </source>
</evidence>
<dbReference type="GO" id="GO:0000049">
    <property type="term" value="F:tRNA binding"/>
    <property type="evidence" value="ECO:0007669"/>
    <property type="project" value="UniProtKB-KW"/>
</dbReference>
<dbReference type="SMART" id="SM00363">
    <property type="entry name" value="S4"/>
    <property type="match status" value="1"/>
</dbReference>
<evidence type="ECO:0000256" key="5">
    <source>
        <dbReference type="PROSITE-ProRule" id="PRU00182"/>
    </source>
</evidence>
<reference evidence="7" key="1">
    <citation type="journal article" date="2020" name="mSystems">
        <title>Genome- and Community-Level Interaction Insights into Carbon Utilization and Element Cycling Functions of Hydrothermarchaeota in Hydrothermal Sediment.</title>
        <authorList>
            <person name="Zhou Z."/>
            <person name="Liu Y."/>
            <person name="Xu W."/>
            <person name="Pan J."/>
            <person name="Luo Z.H."/>
            <person name="Li M."/>
        </authorList>
    </citation>
    <scope>NUCLEOTIDE SEQUENCE [LARGE SCALE GENOMIC DNA]</scope>
    <source>
        <strain evidence="7">HyVt-80</strain>
    </source>
</reference>
<gene>
    <name evidence="7" type="ORF">ENL26_02120</name>
</gene>
<keyword evidence="4" id="KW-0648">Protein biosynthesis</keyword>
<keyword evidence="1" id="KW-0820">tRNA-binding</keyword>
<evidence type="ECO:0000256" key="2">
    <source>
        <dbReference type="ARBA" id="ARBA00022730"/>
    </source>
</evidence>
<organism evidence="7">
    <name type="scientific">Kosmotoga arenicorallina</name>
    <dbReference type="NCBI Taxonomy" id="688066"/>
    <lineage>
        <taxon>Bacteria</taxon>
        <taxon>Thermotogati</taxon>
        <taxon>Thermotogota</taxon>
        <taxon>Thermotogae</taxon>
        <taxon>Kosmotogales</taxon>
        <taxon>Kosmotogaceae</taxon>
        <taxon>Kosmotoga</taxon>
    </lineage>
</organism>
<dbReference type="PIRSF" id="PIRSF038881">
    <property type="entry name" value="RNAbp_HP1423"/>
    <property type="match status" value="1"/>
</dbReference>
<dbReference type="InterPro" id="IPR036986">
    <property type="entry name" value="S4_RNA-bd_sf"/>
</dbReference>
<comment type="caution">
    <text evidence="7">The sequence shown here is derived from an EMBL/GenBank/DDBJ whole genome shotgun (WGS) entry which is preliminary data.</text>
</comment>
<dbReference type="GO" id="GO:0006412">
    <property type="term" value="P:translation"/>
    <property type="evidence" value="ECO:0007669"/>
    <property type="project" value="UniProtKB-KW"/>
</dbReference>
<dbReference type="Pfam" id="PF01479">
    <property type="entry name" value="S4"/>
    <property type="match status" value="1"/>
</dbReference>
<proteinExistence type="predicted"/>
<dbReference type="GO" id="GO:0019843">
    <property type="term" value="F:rRNA binding"/>
    <property type="evidence" value="ECO:0007669"/>
    <property type="project" value="UniProtKB-KW"/>
</dbReference>